<gene>
    <name evidence="2" type="ORF">PMAYCL1PPCAC_08492</name>
</gene>
<comment type="caution">
    <text evidence="2">The sequence shown here is derived from an EMBL/GenBank/DDBJ whole genome shotgun (WGS) entry which is preliminary data.</text>
</comment>
<dbReference type="EMBL" id="BTRK01000002">
    <property type="protein sequence ID" value="GMR38297.1"/>
    <property type="molecule type" value="Genomic_DNA"/>
</dbReference>
<evidence type="ECO:0000256" key="1">
    <source>
        <dbReference type="SAM" id="Phobius"/>
    </source>
</evidence>
<accession>A0AAN5CCG9</accession>
<feature type="non-terminal residue" evidence="2">
    <location>
        <position position="112"/>
    </location>
</feature>
<organism evidence="2 3">
    <name type="scientific">Pristionchus mayeri</name>
    <dbReference type="NCBI Taxonomy" id="1317129"/>
    <lineage>
        <taxon>Eukaryota</taxon>
        <taxon>Metazoa</taxon>
        <taxon>Ecdysozoa</taxon>
        <taxon>Nematoda</taxon>
        <taxon>Chromadorea</taxon>
        <taxon>Rhabditida</taxon>
        <taxon>Rhabditina</taxon>
        <taxon>Diplogasteromorpha</taxon>
        <taxon>Diplogasteroidea</taxon>
        <taxon>Neodiplogasteridae</taxon>
        <taxon>Pristionchus</taxon>
    </lineage>
</organism>
<keyword evidence="1" id="KW-0472">Membrane</keyword>
<dbReference type="Proteomes" id="UP001328107">
    <property type="component" value="Unassembled WGS sequence"/>
</dbReference>
<evidence type="ECO:0000313" key="3">
    <source>
        <dbReference type="Proteomes" id="UP001328107"/>
    </source>
</evidence>
<keyword evidence="3" id="KW-1185">Reference proteome</keyword>
<feature type="transmembrane region" description="Helical" evidence="1">
    <location>
        <begin position="15"/>
        <end position="37"/>
    </location>
</feature>
<feature type="transmembrane region" description="Helical" evidence="1">
    <location>
        <begin position="44"/>
        <end position="65"/>
    </location>
</feature>
<name>A0AAN5CCG9_9BILA</name>
<evidence type="ECO:0000313" key="2">
    <source>
        <dbReference type="EMBL" id="GMR38297.1"/>
    </source>
</evidence>
<proteinExistence type="predicted"/>
<protein>
    <submittedName>
        <fullName evidence="2">Uncharacterized protein</fullName>
    </submittedName>
</protein>
<reference evidence="3" key="1">
    <citation type="submission" date="2022-10" db="EMBL/GenBank/DDBJ databases">
        <title>Genome assembly of Pristionchus species.</title>
        <authorList>
            <person name="Yoshida K."/>
            <person name="Sommer R.J."/>
        </authorList>
    </citation>
    <scope>NUCLEOTIDE SEQUENCE [LARGE SCALE GENOMIC DNA]</scope>
    <source>
        <strain evidence="3">RS5460</strain>
    </source>
</reference>
<feature type="transmembrane region" description="Helical" evidence="1">
    <location>
        <begin position="85"/>
        <end position="108"/>
    </location>
</feature>
<sequence>MDFLWSFKCDDYTNIYFVSQTVCGGIEFIVVALIILARTELRPGLCLIGIFLEKLILIMTIISVVNIWSGWIDDPSCIDETFLKWVAVIPLHFSKLSLYSLVSCYKLILYKK</sequence>
<keyword evidence="1" id="KW-1133">Transmembrane helix</keyword>
<dbReference type="AlphaFoldDB" id="A0AAN5CCG9"/>
<keyword evidence="1" id="KW-0812">Transmembrane</keyword>